<comment type="caution">
    <text evidence="2">The sequence shown here is derived from an EMBL/GenBank/DDBJ whole genome shotgun (WGS) entry which is preliminary data.</text>
</comment>
<sequence>MTEPRRENENEDVERGAAEEGSGAPLTDTERELSRRAPGDTPEDGPGSTGPRRT</sequence>
<name>A0ABV9XSC8_9PSEU</name>
<feature type="compositionally biased region" description="Basic and acidic residues" evidence="1">
    <location>
        <begin position="1"/>
        <end position="18"/>
    </location>
</feature>
<organism evidence="2 3">
    <name type="scientific">Saccharothrix xinjiangensis</name>
    <dbReference type="NCBI Taxonomy" id="204798"/>
    <lineage>
        <taxon>Bacteria</taxon>
        <taxon>Bacillati</taxon>
        <taxon>Actinomycetota</taxon>
        <taxon>Actinomycetes</taxon>
        <taxon>Pseudonocardiales</taxon>
        <taxon>Pseudonocardiaceae</taxon>
        <taxon>Saccharothrix</taxon>
    </lineage>
</organism>
<accession>A0ABV9XSC8</accession>
<protein>
    <submittedName>
        <fullName evidence="2">Uncharacterized protein</fullName>
    </submittedName>
</protein>
<evidence type="ECO:0000313" key="3">
    <source>
        <dbReference type="Proteomes" id="UP001595833"/>
    </source>
</evidence>
<gene>
    <name evidence="2" type="ORF">ACFPFM_05965</name>
</gene>
<feature type="region of interest" description="Disordered" evidence="1">
    <location>
        <begin position="1"/>
        <end position="54"/>
    </location>
</feature>
<evidence type="ECO:0000256" key="1">
    <source>
        <dbReference type="SAM" id="MobiDB-lite"/>
    </source>
</evidence>
<dbReference type="EMBL" id="JBHSJB010000006">
    <property type="protein sequence ID" value="MFC5053303.1"/>
    <property type="molecule type" value="Genomic_DNA"/>
</dbReference>
<dbReference type="Proteomes" id="UP001595833">
    <property type="component" value="Unassembled WGS sequence"/>
</dbReference>
<dbReference type="RefSeq" id="WP_344038409.1">
    <property type="nucleotide sequence ID" value="NZ_BAAAKE010000011.1"/>
</dbReference>
<keyword evidence="3" id="KW-1185">Reference proteome</keyword>
<evidence type="ECO:0000313" key="2">
    <source>
        <dbReference type="EMBL" id="MFC5053303.1"/>
    </source>
</evidence>
<proteinExistence type="predicted"/>
<feature type="compositionally biased region" description="Basic and acidic residues" evidence="1">
    <location>
        <begin position="28"/>
        <end position="38"/>
    </location>
</feature>
<reference evidence="3" key="1">
    <citation type="journal article" date="2019" name="Int. J. Syst. Evol. Microbiol.">
        <title>The Global Catalogue of Microorganisms (GCM) 10K type strain sequencing project: providing services to taxonomists for standard genome sequencing and annotation.</title>
        <authorList>
            <consortium name="The Broad Institute Genomics Platform"/>
            <consortium name="The Broad Institute Genome Sequencing Center for Infectious Disease"/>
            <person name="Wu L."/>
            <person name="Ma J."/>
        </authorList>
    </citation>
    <scope>NUCLEOTIDE SEQUENCE [LARGE SCALE GENOMIC DNA]</scope>
    <source>
        <strain evidence="3">KCTC 12848</strain>
    </source>
</reference>